<sequence>MKWYADDSDMRTIKDLKVPNMILLGGIAVSHENERPLREAVENAKSKFGNKRLTIKWNFKDLKTKYEEQGIAPDHARMMTQMFDLRREIFDAVSNIDFTIIVSAVLGYSSDRKILVDLKSDLSRHVFSNGLMRFSQHIKECNPDRADVVLDWPDGSISKPFDVEYACAYSKGKSKDGIDYMSGSLESLKFNDSISYTRMPHSTLMQLSDMIIGVTREFMQHALDEEKSGHGVKLLSTVANKFRGYPNNVIGRGISVNTKAVKTRKAIEQKFKELYVIGS</sequence>
<name>A0A1N6NJV6_AQUAC</name>
<proteinExistence type="predicted"/>
<dbReference type="Proteomes" id="UP000185841">
    <property type="component" value="Unassembled WGS sequence"/>
</dbReference>
<reference evidence="1 2" key="1">
    <citation type="submission" date="2017-01" db="EMBL/GenBank/DDBJ databases">
        <authorList>
            <person name="Mah S.A."/>
            <person name="Swanson W.J."/>
            <person name="Moy G.W."/>
            <person name="Vacquier V.D."/>
        </authorList>
    </citation>
    <scope>NUCLEOTIDE SEQUENCE [LARGE SCALE GENOMIC DNA]</scope>
    <source>
        <strain evidence="1 2">RU36E</strain>
    </source>
</reference>
<evidence type="ECO:0008006" key="3">
    <source>
        <dbReference type="Google" id="ProtNLM"/>
    </source>
</evidence>
<dbReference type="AlphaFoldDB" id="A0A1N6NJV6"/>
<dbReference type="EMBL" id="FTMP01000001">
    <property type="protein sequence ID" value="SIP92375.1"/>
    <property type="molecule type" value="Genomic_DNA"/>
</dbReference>
<evidence type="ECO:0000313" key="2">
    <source>
        <dbReference type="Proteomes" id="UP000185841"/>
    </source>
</evidence>
<accession>A0A1N6NJV6</accession>
<evidence type="ECO:0000313" key="1">
    <source>
        <dbReference type="EMBL" id="SIP92375.1"/>
    </source>
</evidence>
<organism evidence="1 2">
    <name type="scientific">Aquipseudomonas alcaligenes</name>
    <name type="common">Pseudomonas alcaligenes</name>
    <dbReference type="NCBI Taxonomy" id="43263"/>
    <lineage>
        <taxon>Bacteria</taxon>
        <taxon>Pseudomonadati</taxon>
        <taxon>Pseudomonadota</taxon>
        <taxon>Gammaproteobacteria</taxon>
        <taxon>Pseudomonadales</taxon>
        <taxon>Pseudomonadaceae</taxon>
        <taxon>Aquipseudomonas</taxon>
    </lineage>
</organism>
<dbReference type="RefSeq" id="WP_139332483.1">
    <property type="nucleotide sequence ID" value="NZ_FTMP01000001.1"/>
</dbReference>
<gene>
    <name evidence="1" type="ORF">SAMN05878282_101356</name>
</gene>
<protein>
    <recommendedName>
        <fullName evidence="3">DUF3800 domain-containing protein</fullName>
    </recommendedName>
</protein>